<dbReference type="InterPro" id="IPR056852">
    <property type="entry name" value="AK17A/B"/>
</dbReference>
<dbReference type="InterPro" id="IPR032675">
    <property type="entry name" value="LRR_dom_sf"/>
</dbReference>
<dbReference type="PANTHER" id="PTHR12484:SF4">
    <property type="entry name" value="A-KINASE ANCHOR PROTEIN 17A"/>
    <property type="match status" value="1"/>
</dbReference>
<protein>
    <submittedName>
        <fullName evidence="1">Uncharacterized protein</fullName>
    </submittedName>
</protein>
<dbReference type="OrthoDB" id="120976at2759"/>
<dbReference type="EnsemblMetazoa" id="Aqu2.1.10919_001">
    <property type="protein sequence ID" value="Aqu2.1.10919_001"/>
    <property type="gene ID" value="Aqu2.1.10919"/>
</dbReference>
<dbReference type="AlphaFoldDB" id="A0A1X7T8N6"/>
<reference evidence="1" key="1">
    <citation type="submission" date="2017-05" db="UniProtKB">
        <authorList>
            <consortium name="EnsemblMetazoa"/>
        </authorList>
    </citation>
    <scope>IDENTIFICATION</scope>
</reference>
<proteinExistence type="predicted"/>
<dbReference type="InParanoid" id="A0A1X7T8N6"/>
<sequence>MEVITKLEDKHEIVTLIDSSSDSIQFLIPTILEGRTIRQLTVSSFLTHDDILSFITQLSTNKSLTMLQLSNDSISDDGVVALAQSLQYNETLKYLHLQYNPDITSACAQSIAKLLNNNKTLTYLYLYDTNIDSHGAVMLSESLQTNNTLKSLWLDRQHQNTCSALPYFEQIKSRIKFCRSVLKMADDVPISFFPTGGLYLKTLAILMIEVRLPEIRNPGLTVSNWEIMEKIKEKSKPVDYQNLRVSSSARELIRFEGEFETIRALRKVTLLLNGKSIKIRGFHDALRIRAYQSESDHPTQIHWEGHFNDRGVPSFDEGKPGERADTVHIKGLPVRWFSSKSSNGRPCPK</sequence>
<dbReference type="Pfam" id="PF13516">
    <property type="entry name" value="LRR_6"/>
    <property type="match status" value="2"/>
</dbReference>
<dbReference type="PANTHER" id="PTHR12484">
    <property type="entry name" value="B-LYMPHOCYTE ANTIGEN-RELATED"/>
    <property type="match status" value="1"/>
</dbReference>
<dbReference type="Gene3D" id="3.80.10.10">
    <property type="entry name" value="Ribonuclease Inhibitor"/>
    <property type="match status" value="2"/>
</dbReference>
<dbReference type="eggNOG" id="KOG2891">
    <property type="taxonomic scope" value="Eukaryota"/>
</dbReference>
<dbReference type="STRING" id="400682.A0A1X7T8N6"/>
<dbReference type="SUPFAM" id="SSF52047">
    <property type="entry name" value="RNI-like"/>
    <property type="match status" value="1"/>
</dbReference>
<dbReference type="Pfam" id="PF25015">
    <property type="entry name" value="RBD_AKAP-17A"/>
    <property type="match status" value="1"/>
</dbReference>
<evidence type="ECO:0000313" key="1">
    <source>
        <dbReference type="EnsemblMetazoa" id="Aqu2.1.10919_001"/>
    </source>
</evidence>
<organism evidence="1">
    <name type="scientific">Amphimedon queenslandica</name>
    <name type="common">Sponge</name>
    <dbReference type="NCBI Taxonomy" id="400682"/>
    <lineage>
        <taxon>Eukaryota</taxon>
        <taxon>Metazoa</taxon>
        <taxon>Porifera</taxon>
        <taxon>Demospongiae</taxon>
        <taxon>Heteroscleromorpha</taxon>
        <taxon>Haplosclerida</taxon>
        <taxon>Niphatidae</taxon>
        <taxon>Amphimedon</taxon>
    </lineage>
</organism>
<name>A0A1X7T8N6_AMPQE</name>
<dbReference type="InterPro" id="IPR001611">
    <property type="entry name" value="Leu-rich_rpt"/>
</dbReference>
<accession>A0A1X7T8N6</accession>
<dbReference type="SMART" id="SM00368">
    <property type="entry name" value="LRR_RI"/>
    <property type="match status" value="3"/>
</dbReference>